<dbReference type="PANTHER" id="PTHR45527:SF2">
    <property type="entry name" value="FERRICROCIN SYNTHETASE (NONRIBOSOMAL PEPTIDE SIDEROPHORE SYNTHASE ) (EUROFUNG)"/>
    <property type="match status" value="1"/>
</dbReference>
<feature type="domain" description="Carrier" evidence="8">
    <location>
        <begin position="4154"/>
        <end position="4227"/>
    </location>
</feature>
<evidence type="ECO:0000256" key="4">
    <source>
        <dbReference type="ARBA" id="ARBA00022598"/>
    </source>
</evidence>
<dbReference type="Gene3D" id="3.30.300.30">
    <property type="match status" value="3"/>
</dbReference>
<reference evidence="9" key="1">
    <citation type="journal article" date="2021" name="Nat. Commun.">
        <title>Genetic determinants of endophytism in the Arabidopsis root mycobiome.</title>
        <authorList>
            <person name="Mesny F."/>
            <person name="Miyauchi S."/>
            <person name="Thiergart T."/>
            <person name="Pickel B."/>
            <person name="Atanasova L."/>
            <person name="Karlsson M."/>
            <person name="Huettel B."/>
            <person name="Barry K.W."/>
            <person name="Haridas S."/>
            <person name="Chen C."/>
            <person name="Bauer D."/>
            <person name="Andreopoulos W."/>
            <person name="Pangilinan J."/>
            <person name="LaButti K."/>
            <person name="Riley R."/>
            <person name="Lipzen A."/>
            <person name="Clum A."/>
            <person name="Drula E."/>
            <person name="Henrissat B."/>
            <person name="Kohler A."/>
            <person name="Grigoriev I.V."/>
            <person name="Martin F.M."/>
            <person name="Hacquard S."/>
        </authorList>
    </citation>
    <scope>NUCLEOTIDE SEQUENCE</scope>
    <source>
        <strain evidence="9">FSSC 5 MPI-SDFR-AT-0091</strain>
    </source>
</reference>
<dbReference type="PANTHER" id="PTHR45527">
    <property type="entry name" value="NONRIBOSOMAL PEPTIDE SYNTHETASE"/>
    <property type="match status" value="1"/>
</dbReference>
<dbReference type="GO" id="GO:0010106">
    <property type="term" value="P:cellular response to iron ion starvation"/>
    <property type="evidence" value="ECO:0007669"/>
    <property type="project" value="UniProtKB-ARBA"/>
</dbReference>
<dbReference type="Proteomes" id="UP000736672">
    <property type="component" value="Unassembled WGS sequence"/>
</dbReference>
<evidence type="ECO:0000256" key="6">
    <source>
        <dbReference type="ARBA" id="ARBA00023026"/>
    </source>
</evidence>
<dbReference type="InterPro" id="IPR000873">
    <property type="entry name" value="AMP-dep_synth/lig_dom"/>
</dbReference>
<dbReference type="EMBL" id="JAGTJS010000010">
    <property type="protein sequence ID" value="KAH7254417.1"/>
    <property type="molecule type" value="Genomic_DNA"/>
</dbReference>
<dbReference type="InterPro" id="IPR009081">
    <property type="entry name" value="PP-bd_ACP"/>
</dbReference>
<dbReference type="GO" id="GO:0031169">
    <property type="term" value="P:ferrichrome biosynthetic process"/>
    <property type="evidence" value="ECO:0007669"/>
    <property type="project" value="UniProtKB-ARBA"/>
</dbReference>
<feature type="domain" description="Carrier" evidence="8">
    <location>
        <begin position="3048"/>
        <end position="3124"/>
    </location>
</feature>
<dbReference type="SUPFAM" id="SSF56801">
    <property type="entry name" value="Acetyl-CoA synthetase-like"/>
    <property type="match status" value="3"/>
</dbReference>
<keyword evidence="5" id="KW-0677">Repeat</keyword>
<keyword evidence="10" id="KW-1185">Reference proteome</keyword>
<dbReference type="Pfam" id="PF00668">
    <property type="entry name" value="Condensation"/>
    <property type="match status" value="5"/>
</dbReference>
<dbReference type="CDD" id="cd05918">
    <property type="entry name" value="A_NRPS_SidN3_like"/>
    <property type="match status" value="2"/>
</dbReference>
<comment type="pathway">
    <text evidence="1">Siderophore biosynthesis.</text>
</comment>
<keyword evidence="6" id="KW-0843">Virulence</keyword>
<evidence type="ECO:0000256" key="7">
    <source>
        <dbReference type="ARBA" id="ARBA00029454"/>
    </source>
</evidence>
<evidence type="ECO:0000256" key="5">
    <source>
        <dbReference type="ARBA" id="ARBA00022737"/>
    </source>
</evidence>
<dbReference type="Gene3D" id="3.30.559.30">
    <property type="entry name" value="Nonribosomal peptide synthetase, condensation domain"/>
    <property type="match status" value="5"/>
</dbReference>
<protein>
    <submittedName>
        <fullName evidence="9">Ferrirhodin synthetase</fullName>
    </submittedName>
</protein>
<dbReference type="InterPro" id="IPR001242">
    <property type="entry name" value="Condensation_dom"/>
</dbReference>
<dbReference type="FunFam" id="3.30.559.10:FF:000038">
    <property type="entry name" value="Nonribosomal siderophore peptide synthase SidC"/>
    <property type="match status" value="1"/>
</dbReference>
<dbReference type="SMART" id="SM00823">
    <property type="entry name" value="PKS_PP"/>
    <property type="match status" value="4"/>
</dbReference>
<dbReference type="FunFam" id="3.30.300.30:FF:000015">
    <property type="entry name" value="Nonribosomal peptide synthase SidD"/>
    <property type="match status" value="2"/>
</dbReference>
<dbReference type="InterPro" id="IPR036736">
    <property type="entry name" value="ACP-like_sf"/>
</dbReference>
<dbReference type="OrthoDB" id="416786at2759"/>
<feature type="domain" description="Carrier" evidence="8">
    <location>
        <begin position="1932"/>
        <end position="2005"/>
    </location>
</feature>
<keyword evidence="3" id="KW-0597">Phosphoprotein</keyword>
<dbReference type="InterPro" id="IPR023213">
    <property type="entry name" value="CAT-like_dom_sf"/>
</dbReference>
<dbReference type="FunFam" id="3.40.50.12780:FF:000024">
    <property type="entry name" value="Nonribosomal siderophore peptide synthase SidC"/>
    <property type="match status" value="2"/>
</dbReference>
<dbReference type="GO" id="GO:0016874">
    <property type="term" value="F:ligase activity"/>
    <property type="evidence" value="ECO:0007669"/>
    <property type="project" value="UniProtKB-KW"/>
</dbReference>
<dbReference type="PROSITE" id="PS00455">
    <property type="entry name" value="AMP_BINDING"/>
    <property type="match status" value="3"/>
</dbReference>
<dbReference type="InterPro" id="IPR020845">
    <property type="entry name" value="AMP-binding_CS"/>
</dbReference>
<dbReference type="SUPFAM" id="SSF47336">
    <property type="entry name" value="ACP-like"/>
    <property type="match status" value="5"/>
</dbReference>
<evidence type="ECO:0000313" key="9">
    <source>
        <dbReference type="EMBL" id="KAH7254417.1"/>
    </source>
</evidence>
<keyword evidence="2" id="KW-0596">Phosphopantetheine</keyword>
<evidence type="ECO:0000259" key="8">
    <source>
        <dbReference type="PROSITE" id="PS50075"/>
    </source>
</evidence>
<dbReference type="GO" id="GO:0031177">
    <property type="term" value="F:phosphopantetheine binding"/>
    <property type="evidence" value="ECO:0007669"/>
    <property type="project" value="InterPro"/>
</dbReference>
<dbReference type="InterPro" id="IPR006162">
    <property type="entry name" value="Ppantetheine_attach_site"/>
</dbReference>
<evidence type="ECO:0000256" key="2">
    <source>
        <dbReference type="ARBA" id="ARBA00022450"/>
    </source>
</evidence>
<proteinExistence type="inferred from homology"/>
<dbReference type="SUPFAM" id="SSF52777">
    <property type="entry name" value="CoA-dependent acyltransferases"/>
    <property type="match status" value="10"/>
</dbReference>
<sequence length="4719" mass="516967">MEAPIVRDGHLPGSPPATKVPALDTIDHYLSSTTEYSRGYTEAIDVSCCPGVSKETNLVKVYTRFVSDLTGADEVAFIISRGSSSGSSLMTLSIAVASAVTDQSTQQEDGSLVPSWKEFDMSCYQEGEIQFALDLRASIPDGGSMLEQQDLFVLHIRPNPTPNKVVVNISYPSQLIPELAAAQLLKIFVSRLLHEPNAIGTPVTSVTSTASTVPEFSALNHPPLMEPPSQFSSNWDAAIEPTFLHAGFEHWVSKTPSFPALDFVLSLSSRKEPAQHQILTYGMLNKAANYLACHLRDLASQNTNETGRCIVPVYMSTSPELYVSYLAVLKAGFAFSPLPMEAPLARIRELLQDIGPPVVLGIGEKPNSWEADGIETTWINVTQISRWKTLLNQDTSSADAECNFEAPPIASSQLAYLLFTSGSTGRPKGVEVSHLAAACSIGSHSTAIPLPRHDGFRWFQFAAPTFDPSLMEIFVTLSNGGTLCSAPRTLTLSDPEGTINEARATVMMATPSLASLLRPSHLKTLQSLWTMGEKLNRTVIDNFGLRSPATPYTLVNAYGPTEAAINCTFLAPVEHSVRGSIIGEALPTCSMLILDHRSQVPKVVPAGFVGELAIGGPQVSEGYLHRPEETAKAYVSSADYGRLYRTGDMARIVWDESGRQLIEFLGRITSDQVKLSGRRVELGEIESVLATVPAVTELIAAVSKANGNQPGSEKIVACIVATAQSSDVKQAIVDSCSRCSEKFLPAYMRPSSYTFLDALPRSSSGKVDRKKIHSNILQMDRGNEFLVPSKSQDLPTTHNEVKIDDESLQLSTQAVVITALSETVGEGSSVIRPEASLASLGLDSLGAVRLLQKLRDHSIGGLTVGDVLQSCTVKALTAKVVHASQVQDSGSNSAVKEIQLQKRLDSFAERNLPVCAERLGVSQDQIQTVLPTTATQSGMLASFLRSSSSTSASTPSYIYHSVMPICEGVDIERLKSAWNTVMGHYDSFRAVFCHLDDEISPFAQCILKPTDASANTIWSTYNADPENGDYNAALELALRNAELKIDIGTTPSHISLISSTNQSAVVLSMFHGIFDGGSLQLLLKDVTIVYEGKPLPNRTSLEHIVHHHFSADSEASAQFWNKHLEGYSPVAFPSITPYRPSSKPKAKMVQVNSRIGYSELKQASKSMGVTPLSVLQAAWGSILLAYSGTPEQDVVIGSVVSGRLDPRTEDCIGPTFTTVPIRIALNKDQDTGAQWTNRSISQYLASLNAESLSYLQPRLGSVVTADGRLPYDTLLAYQDFNAGSEGDPLWTSIHHPPMVNDFAVMVEVWPESDSCLTLRASFSDECMDHGAAELMLHEMGLVLSRILEHPDESFLSNAFINDVSVRSVFDSVVSQDPGPNALIHSQFEAHAKSSPDDHALLFRSDLLNKHSPTNIFWTYGELNAKAQFLADHLVSLFGPLTGSIVPIHIEKSPALYVAILGTLKAGGAWCPIDVFSPPQRRHDLIVRTKAKLVLVSSVDSIRIEDGLPNGVVPIDVFPSTRESEHLVDMQTSGAPLTDPTKMAYMIWTSGTTGAPKGVPITHSSAFTSINSLLEAVPGGKDGEAVRCLQFSQPTFDVSIQDVFFTWSCGGVLISAPREVMLGSFAELANVTGATHAHLTPTFSAGLQRSACKTLQTITMIGEKLPQPVADDWGQNMRAFNTYGPAEATIVSTLREFGNEHKNVKSGNIGWPLKSVSVFVTRDKKFVMKNAVGELALGGPQLSPGYLNQPETTKARYVWNEEAKQILYYTGDLVRMLSDGSLEYLNRADDLVKLGGIRVELSEISFSLRHCHPLAESIETMVLNRPDRPNDAVVAFIAAPQAVQPGEEAQTMLLNDTAIGIARSAIREASVTLPVHMIPSTFLVVPSIPKTQSAKADRRALQAVYADLDVENWERACNARDENPKAATDEVDRELRETVISNVSLLGNVLVSLFTESSRLRTLGIDSIRAIRLASRLNEAGYPLSVIDVLQCETVRDLITVAGSSCNSSQVENLFDLEQFNHEWQQDASAFIQESFFVCPARAIQESFLSETMTTTEMYWSHHFFALHSDVDLSKLKEAWTAVCQGNEALRTGFLPVAALRKKSSGHASDFGILQIIYEQHEIDWKRIECTTKSYRHDLDRRLAEIRDGHQAAYFRRPPWAVTILENGRDKTMVFTIHHALHDGQSLGFITDDVCCAYTSETPNRPQLRDVLPTVFPSNQTCLEAERFWERELKEYAELDVPAWPDLTGKRTVPEQEQDCHFISETVRLSVPAVQLEAKAADLGVSSVGPVVRAAFGLVLLSYVGSPGAVFAETISDRVLDADVDNAIGPFISVVPIPFNPKGTVREVLAEQHRLSTDARKYRHIHARALRKLLNKERGESLYPGVFTFHPNNEQDLMAGSAGTIWDPKADDVGLTVEHPMALNLFQDHHDRTVILEASSLNTIMSPEQLAVFARQIDALVSAMICYPDESFTSLPRFIEKDLLSISAPSPSKAVKNSVQLGPEHWVEVNAEQHPEWTAVEEAVSITPAGAEQLLMSFGELNAAANRIAAYLNCHGFKNRSVALCSRRNLASHPVLLGIMKSGNAYLPIDEALPDDRKSFLIQDGDAPVVFTETAFASTFKDAPSECRIICIDDPSFQQELLALPSENRTYVANQQDTAYILYTSGSTGKPKGVMTSRANLSSFIESLSEFVCRIAPATLELGGKGRWLGQASRAFDPHIAETFFPWRHGMATSTGPRLLLMDDLRLTLAKLKITHAGFVPSLLDQADIHPQDCPSLRLLSVGGEKISQRVLDTWGRASQVAVMNAYGPTELTVGCSFALVNGHTSLRNIGLPLTSCACHVLLPDSLDYALRGQTGELCFTGDLVGKGYLNRPDAKGFVMGPGCEKMYRTGDVGRIMADGSIEYLGRGDDQTKINGQRLELGEVSEVLRTSSQVPIGVVTIIAKHPGLARKQLISFITRLETQRRDVKEPISIVSVDIGTLGKDLREKCRRKLPSYMVPEIVLPVNHIPFAAMSDKVNIKLLQEMFASQPLPDILRGNENTHGGLKENRPLTADEDIIVDAICDTIAVDRSIIHHHTNIFEVGIDSLSAINLSVRLRNAGLSAPVALVMSNPVVEQLAHLPWDSNQASEQDSLSEVQKRFSKLESEFFESLPSEIHESSVACVRPCLPLQEGLVARSMNSDLPLYVNHVVLKMNPSADPALLQAAWQNTSDQTEILRTVFVPLPSEIVQVVLEPNRRVDWAERQYHGLEEAMAEFQICQDAISQDIIRNIASIPPLRILHAVTTGSKKPLALFISIHHSLYDGASLGMLLQDFAAQYLADVTPPKRGSPDAFIRHVCSQSMEMAESHWRQALSDCRPTIFEKPAIDSAQLSHSTTLSSSLSELEGCAARLQSTVSSLMQAVFALALADAVCTSNVTYGLVLSGRVIPIAGADSVLLPCIATIPGRLNTEHLSTVEDVIHHIHKATAESLEYQHTSLRYIQRWVKSEGPIFDCLFSFIKSAEDQGHDLWEEAQSSMPSEYPLAVEVEADAKNDCVRTTCGFTSAFGHPDYARDFVSKMNLVVSTVVSNESISLDSFNLSRSAPAGTRGTVKDWDDHPWSSLELEISHMIKRFCGLEGLQISRNSSFLSLGLDSMTAIRFSSQLRDAGIPVSSAEVMCFPCVGALAHRVIEAAVADIPSPPLSYCDDDPQLDEFASRVERLSPNDTIKAIFKCSPLQTTMITQAIESNGVVYVHPHIVRLAESTSVDRLKEAYRLTIGANDILRTSFHTVPEMDFSWIGVVHSDVPLTWQEIAVPSGSDIAEVVMRCMQLDTESAFSTPPIQPVIVNEPEGRLLAIIMHHALYDGVSLPFIFNDLASAYHGVSLPDRPPFANAVRHLSQDQSKACQFWTKLFDGYQFTPLPQSPQHQPSSGMFYSDTDIELGMMDISESCKEMEVTVQSVAILAYAKVLAKLTRRRDVAFGQVLAGRSSLGSEAECVVGPLFNTVAKRVTLEPKLISNRNMVQQIQAFTGQSQSHEHAPLHEVQKSLRQNGVLSAATLVDTLFVFQKNVQTLEDDPASNDIWTPYVTDDYVPESEYKLNLEVEQTDKAITVRASCKGEILTQEDLNRAVKDFSQAFSDIVEHPSRCVTMFPDELQSLPLSLGSPTQSVAVAADTSAPSHEPVVRDILSEVSKVPVETIQPDTSIFNIGLDSLSAIRVASMCRAAGLKAGVADVLQGNTLRGICLRVQAMPQEDINKSSLIMSYSDIRQDIIAQLGLKPNTIDKILPCLGGQMYHLASWLQTGRALFEPAWPFSCSERIDVETMNDAWFSLRQNNSILRTCFYAISCSEAVQVVLNECDRDDGTFQVITSTESLENLALLQARQIALHPSSLKAPPVRLRLLKANDRDGILIVMNHAIYDAWTMPLFVDELAGYYRQEAPKPRPDFASFVEFTLQSLSEVDEPTYWRSAVGNSVPTLIRSARGGEDDEMSQKNKQLFVGARDAVKNLEHLDRACRSSNVSLQAIVILAVSRVLAQLTGLSSPTLGLYQTGRSATFTGIDRLTGPCLNVTPFTVQDALPENEFEAFQVGEKARSIQAALAERVPYEQSSLRDILSRWRTTRDTSSHLFNVWLNLLWMQSQHQSMEHAPESAQPKSLLAHLPIGVPTDFMPSKPFPDEDGSATSISKLDISYLPQENIYIDIAPDGPTDSIGFGIRVQGGLMNEEEVHVLVGLIGLEIEELVQRL</sequence>
<feature type="domain" description="Carrier" evidence="8">
    <location>
        <begin position="3597"/>
        <end position="3670"/>
    </location>
</feature>
<dbReference type="InterPro" id="IPR042099">
    <property type="entry name" value="ANL_N_sf"/>
</dbReference>
<name>A0A9P9HC65_FUSSL</name>
<dbReference type="GO" id="GO:0005737">
    <property type="term" value="C:cytoplasm"/>
    <property type="evidence" value="ECO:0007669"/>
    <property type="project" value="TreeGrafter"/>
</dbReference>
<dbReference type="GO" id="GO:0043041">
    <property type="term" value="P:amino acid activation for nonribosomal peptide biosynthetic process"/>
    <property type="evidence" value="ECO:0007669"/>
    <property type="project" value="TreeGrafter"/>
</dbReference>
<dbReference type="Pfam" id="PF00550">
    <property type="entry name" value="PP-binding"/>
    <property type="match status" value="5"/>
</dbReference>
<dbReference type="Pfam" id="PF13193">
    <property type="entry name" value="AMP-binding_C"/>
    <property type="match status" value="1"/>
</dbReference>
<dbReference type="InterPro" id="IPR025110">
    <property type="entry name" value="AMP-bd_C"/>
</dbReference>
<evidence type="ECO:0000256" key="3">
    <source>
        <dbReference type="ARBA" id="ARBA00022553"/>
    </source>
</evidence>
<dbReference type="FunFam" id="3.30.559.30:FF:000015">
    <property type="entry name" value="Nonribosomal siderophore peptide synthase SidC"/>
    <property type="match status" value="1"/>
</dbReference>
<evidence type="ECO:0000313" key="10">
    <source>
        <dbReference type="Proteomes" id="UP000736672"/>
    </source>
</evidence>
<dbReference type="PROSITE" id="PS50075">
    <property type="entry name" value="CARRIER"/>
    <property type="match status" value="5"/>
</dbReference>
<dbReference type="FunFam" id="3.30.559.30:FF:000014">
    <property type="entry name" value="Nonribosomal siderophore peptide synthase SidC"/>
    <property type="match status" value="1"/>
</dbReference>
<comment type="similarity">
    <text evidence="7">Belongs to the NRP synthetase family.</text>
</comment>
<dbReference type="Gene3D" id="3.40.50.12780">
    <property type="entry name" value="N-terminal domain of ligase-like"/>
    <property type="match status" value="3"/>
</dbReference>
<dbReference type="CDD" id="cd19542">
    <property type="entry name" value="CT_NRPS-like"/>
    <property type="match status" value="1"/>
</dbReference>
<dbReference type="InterPro" id="IPR045851">
    <property type="entry name" value="AMP-bd_C_sf"/>
</dbReference>
<evidence type="ECO:0000256" key="1">
    <source>
        <dbReference type="ARBA" id="ARBA00004924"/>
    </source>
</evidence>
<gene>
    <name evidence="9" type="ORF">B0J15DRAFT_558599</name>
</gene>
<dbReference type="PROSITE" id="PS00012">
    <property type="entry name" value="PHOSPHOPANTETHEINE"/>
    <property type="match status" value="3"/>
</dbReference>
<dbReference type="InterPro" id="IPR020806">
    <property type="entry name" value="PKS_PP-bd"/>
</dbReference>
<dbReference type="FunFam" id="3.30.300.30:FF:000033">
    <property type="entry name" value="Nonribosomal siderophore peptide synthase SidC"/>
    <property type="match status" value="1"/>
</dbReference>
<keyword evidence="4" id="KW-0436">Ligase</keyword>
<dbReference type="NCBIfam" id="NF003417">
    <property type="entry name" value="PRK04813.1"/>
    <property type="match status" value="3"/>
</dbReference>
<dbReference type="Gene3D" id="1.10.1200.10">
    <property type="entry name" value="ACP-like"/>
    <property type="match status" value="5"/>
</dbReference>
<accession>A0A9P9HC65</accession>
<feature type="domain" description="Carrier" evidence="8">
    <location>
        <begin position="806"/>
        <end position="884"/>
    </location>
</feature>
<dbReference type="Pfam" id="PF00501">
    <property type="entry name" value="AMP-binding"/>
    <property type="match status" value="3"/>
</dbReference>
<organism evidence="9 10">
    <name type="scientific">Fusarium solani</name>
    <name type="common">Filamentous fungus</name>
    <dbReference type="NCBI Taxonomy" id="169388"/>
    <lineage>
        <taxon>Eukaryota</taxon>
        <taxon>Fungi</taxon>
        <taxon>Dikarya</taxon>
        <taxon>Ascomycota</taxon>
        <taxon>Pezizomycotina</taxon>
        <taxon>Sordariomycetes</taxon>
        <taxon>Hypocreomycetidae</taxon>
        <taxon>Hypocreales</taxon>
        <taxon>Nectriaceae</taxon>
        <taxon>Fusarium</taxon>
        <taxon>Fusarium solani species complex</taxon>
    </lineage>
</organism>
<comment type="caution">
    <text evidence="9">The sequence shown here is derived from an EMBL/GenBank/DDBJ whole genome shotgun (WGS) entry which is preliminary data.</text>
</comment>
<dbReference type="Gene3D" id="3.30.559.10">
    <property type="entry name" value="Chloramphenicol acetyltransferase-like domain"/>
    <property type="match status" value="5"/>
</dbReference>